<evidence type="ECO:0000256" key="9">
    <source>
        <dbReference type="ARBA" id="ARBA00030781"/>
    </source>
</evidence>
<dbReference type="Proteomes" id="UP000245887">
    <property type="component" value="Unassembled WGS sequence"/>
</dbReference>
<accession>A0A2U1CXC9</accession>
<dbReference type="GO" id="GO:0030366">
    <property type="term" value="F:molybdopterin synthase activity"/>
    <property type="evidence" value="ECO:0007669"/>
    <property type="project" value="UniProtKB-EC"/>
</dbReference>
<reference evidence="13 14" key="1">
    <citation type="submission" date="2018-04" db="EMBL/GenBank/DDBJ databases">
        <title>Genomic Encyclopedia of Type Strains, Phase IV (KMG-IV): sequencing the most valuable type-strain genomes for metagenomic binning, comparative biology and taxonomic classification.</title>
        <authorList>
            <person name="Goeker M."/>
        </authorList>
    </citation>
    <scope>NUCLEOTIDE SEQUENCE [LARGE SCALE GENOMIC DNA]</scope>
    <source>
        <strain evidence="13 14">DSM 28688</strain>
    </source>
</reference>
<evidence type="ECO:0000256" key="6">
    <source>
        <dbReference type="ARBA" id="ARBA00026066"/>
    </source>
</evidence>
<comment type="similarity">
    <text evidence="2">Belongs to the MoaE family.</text>
</comment>
<evidence type="ECO:0000256" key="7">
    <source>
        <dbReference type="ARBA" id="ARBA00029745"/>
    </source>
</evidence>
<dbReference type="CDD" id="cd00756">
    <property type="entry name" value="MoaE"/>
    <property type="match status" value="1"/>
</dbReference>
<dbReference type="OrthoDB" id="9803224at2"/>
<evidence type="ECO:0000256" key="8">
    <source>
        <dbReference type="ARBA" id="ARBA00030407"/>
    </source>
</evidence>
<dbReference type="Gene3D" id="3.90.1170.40">
    <property type="entry name" value="Molybdopterin biosynthesis MoaE subunit"/>
    <property type="match status" value="1"/>
</dbReference>
<evidence type="ECO:0000256" key="2">
    <source>
        <dbReference type="ARBA" id="ARBA00005426"/>
    </source>
</evidence>
<dbReference type="InterPro" id="IPR003448">
    <property type="entry name" value="Mopterin_biosynth_MoaE"/>
</dbReference>
<dbReference type="UniPathway" id="UPA00344"/>
<dbReference type="RefSeq" id="WP_116918953.1">
    <property type="nucleotide sequence ID" value="NZ_QEKQ01000004.1"/>
</dbReference>
<comment type="catalytic activity">
    <reaction evidence="11">
        <text>2 [molybdopterin-synthase sulfur-carrier protein]-C-terminal-Gly-aminoethanethioate + cyclic pyranopterin phosphate + H2O = molybdopterin + 2 [molybdopterin-synthase sulfur-carrier protein]-C-terminal Gly-Gly + 2 H(+)</text>
        <dbReference type="Rhea" id="RHEA:26333"/>
        <dbReference type="Rhea" id="RHEA-COMP:12202"/>
        <dbReference type="Rhea" id="RHEA-COMP:19907"/>
        <dbReference type="ChEBI" id="CHEBI:15377"/>
        <dbReference type="ChEBI" id="CHEBI:15378"/>
        <dbReference type="ChEBI" id="CHEBI:58698"/>
        <dbReference type="ChEBI" id="CHEBI:59648"/>
        <dbReference type="ChEBI" id="CHEBI:90778"/>
        <dbReference type="ChEBI" id="CHEBI:232372"/>
        <dbReference type="EC" id="2.8.1.12"/>
    </reaction>
</comment>
<evidence type="ECO:0000256" key="3">
    <source>
        <dbReference type="ARBA" id="ARBA00011950"/>
    </source>
</evidence>
<protein>
    <recommendedName>
        <fullName evidence="4">Molybdopterin synthase catalytic subunit</fullName>
        <ecNumber evidence="3">2.8.1.12</ecNumber>
    </recommendedName>
    <alternativeName>
        <fullName evidence="9">MPT synthase subunit 2</fullName>
    </alternativeName>
    <alternativeName>
        <fullName evidence="7">Molybdenum cofactor biosynthesis protein E</fullName>
    </alternativeName>
    <alternativeName>
        <fullName evidence="8">Molybdopterin-converting factor large subunit</fullName>
    </alternativeName>
    <alternativeName>
        <fullName evidence="10">Molybdopterin-converting factor subunit 2</fullName>
    </alternativeName>
</protein>
<evidence type="ECO:0000256" key="10">
    <source>
        <dbReference type="ARBA" id="ARBA00032474"/>
    </source>
</evidence>
<evidence type="ECO:0000256" key="5">
    <source>
        <dbReference type="ARBA" id="ARBA00023150"/>
    </source>
</evidence>
<organism evidence="13 14">
    <name type="scientific">Tamilnaduibacter salinus</name>
    <dbReference type="NCBI Taxonomy" id="1484056"/>
    <lineage>
        <taxon>Bacteria</taxon>
        <taxon>Pseudomonadati</taxon>
        <taxon>Pseudomonadota</taxon>
        <taxon>Gammaproteobacteria</taxon>
        <taxon>Pseudomonadales</taxon>
        <taxon>Marinobacteraceae</taxon>
        <taxon>Tamilnaduibacter</taxon>
    </lineage>
</organism>
<dbReference type="EC" id="2.8.1.12" evidence="3"/>
<evidence type="ECO:0000313" key="14">
    <source>
        <dbReference type="Proteomes" id="UP000245887"/>
    </source>
</evidence>
<gene>
    <name evidence="13" type="ORF">C8D92_104146</name>
</gene>
<evidence type="ECO:0000256" key="11">
    <source>
        <dbReference type="ARBA" id="ARBA00049878"/>
    </source>
</evidence>
<dbReference type="PANTHER" id="PTHR23404">
    <property type="entry name" value="MOLYBDOPTERIN SYNTHASE RELATED"/>
    <property type="match status" value="1"/>
</dbReference>
<proteinExistence type="inferred from homology"/>
<dbReference type="Pfam" id="PF02391">
    <property type="entry name" value="MoaE"/>
    <property type="match status" value="1"/>
</dbReference>
<keyword evidence="5" id="KW-0501">Molybdenum cofactor biosynthesis</keyword>
<evidence type="ECO:0000313" key="13">
    <source>
        <dbReference type="EMBL" id="PVY76914.1"/>
    </source>
</evidence>
<sequence>MIRVQEAPFDSGEEIAALNAEGETGAIASFTGLVRAGGDREDVTALFLEHYPGMTEQVIEGLVQQARGRWSIQAVRIVHRVGTLPLGAPIVFVGVASAHRHDAFAACEFLMDALKTDAPFWKKEITRDGSSQWVEQKESDRTRANRWSQESAR</sequence>
<comment type="caution">
    <text evidence="13">The sequence shown here is derived from an EMBL/GenBank/DDBJ whole genome shotgun (WGS) entry which is preliminary data.</text>
</comment>
<name>A0A2U1CXC9_9GAMM</name>
<feature type="region of interest" description="Disordered" evidence="12">
    <location>
        <begin position="127"/>
        <end position="153"/>
    </location>
</feature>
<evidence type="ECO:0000256" key="12">
    <source>
        <dbReference type="SAM" id="MobiDB-lite"/>
    </source>
</evidence>
<dbReference type="InterPro" id="IPR036563">
    <property type="entry name" value="MoaE_sf"/>
</dbReference>
<dbReference type="AlphaFoldDB" id="A0A2U1CXC9"/>
<comment type="subunit">
    <text evidence="6">Heterotetramer of 2 MoaD subunits and 2 MoaE subunits. Also stable as homodimer. The enzyme changes between these two forms during catalysis.</text>
</comment>
<dbReference type="EMBL" id="QEKQ01000004">
    <property type="protein sequence ID" value="PVY76914.1"/>
    <property type="molecule type" value="Genomic_DNA"/>
</dbReference>
<evidence type="ECO:0000256" key="4">
    <source>
        <dbReference type="ARBA" id="ARBA00013858"/>
    </source>
</evidence>
<dbReference type="SUPFAM" id="SSF54690">
    <property type="entry name" value="Molybdopterin synthase subunit MoaE"/>
    <property type="match status" value="1"/>
</dbReference>
<dbReference type="GO" id="GO:0006777">
    <property type="term" value="P:Mo-molybdopterin cofactor biosynthetic process"/>
    <property type="evidence" value="ECO:0007669"/>
    <property type="project" value="UniProtKB-KW"/>
</dbReference>
<evidence type="ECO:0000256" key="1">
    <source>
        <dbReference type="ARBA" id="ARBA00005046"/>
    </source>
</evidence>
<comment type="pathway">
    <text evidence="1">Cofactor biosynthesis; molybdopterin biosynthesis.</text>
</comment>